<organism evidence="1">
    <name type="scientific">Tanacetum cinerariifolium</name>
    <name type="common">Dalmatian daisy</name>
    <name type="synonym">Chrysanthemum cinerariifolium</name>
    <dbReference type="NCBI Taxonomy" id="118510"/>
    <lineage>
        <taxon>Eukaryota</taxon>
        <taxon>Viridiplantae</taxon>
        <taxon>Streptophyta</taxon>
        <taxon>Embryophyta</taxon>
        <taxon>Tracheophyta</taxon>
        <taxon>Spermatophyta</taxon>
        <taxon>Magnoliopsida</taxon>
        <taxon>eudicotyledons</taxon>
        <taxon>Gunneridae</taxon>
        <taxon>Pentapetalae</taxon>
        <taxon>asterids</taxon>
        <taxon>campanulids</taxon>
        <taxon>Asterales</taxon>
        <taxon>Asteraceae</taxon>
        <taxon>Asteroideae</taxon>
        <taxon>Anthemideae</taxon>
        <taxon>Anthemidinae</taxon>
        <taxon>Tanacetum</taxon>
    </lineage>
</organism>
<dbReference type="AlphaFoldDB" id="A0A6L2LC93"/>
<evidence type="ECO:0008006" key="2">
    <source>
        <dbReference type="Google" id="ProtNLM"/>
    </source>
</evidence>
<dbReference type="InterPro" id="IPR021109">
    <property type="entry name" value="Peptidase_aspartic_dom_sf"/>
</dbReference>
<proteinExistence type="predicted"/>
<dbReference type="PANTHER" id="PTHR33067:SF9">
    <property type="entry name" value="RNA-DIRECTED DNA POLYMERASE"/>
    <property type="match status" value="1"/>
</dbReference>
<dbReference type="Gene3D" id="2.40.70.10">
    <property type="entry name" value="Acid Proteases"/>
    <property type="match status" value="1"/>
</dbReference>
<gene>
    <name evidence="1" type="ORF">Tci_029843</name>
</gene>
<dbReference type="EMBL" id="BKCJ010003905">
    <property type="protein sequence ID" value="GEU57865.1"/>
    <property type="molecule type" value="Genomic_DNA"/>
</dbReference>
<dbReference type="PANTHER" id="PTHR33067">
    <property type="entry name" value="RNA-DIRECTED DNA POLYMERASE-RELATED"/>
    <property type="match status" value="1"/>
</dbReference>
<sequence>MHQSEESKALYGVTSPRDYAVTSYNEEISHHTLYDIKSLQDYAVTFKSTREDVADSALRRLENPRSVNMIIEMADRSMQSPKGIVENVLVKIHKFFFSVDFVILDIIEDNKVPIILGRPMLATIHARIYIFRGKFSLEVGKEQVIFNANEGATPVTVLPVCVIKIFDVIDDINRPDDSEEFLMDDNLHGDLENFL</sequence>
<accession>A0A6L2LC93</accession>
<protein>
    <recommendedName>
        <fullName evidence="2">Reverse transcriptase domain-containing protein</fullName>
    </recommendedName>
</protein>
<name>A0A6L2LC93_TANCI</name>
<reference evidence="1" key="1">
    <citation type="journal article" date="2019" name="Sci. Rep.">
        <title>Draft genome of Tanacetum cinerariifolium, the natural source of mosquito coil.</title>
        <authorList>
            <person name="Yamashiro T."/>
            <person name="Shiraishi A."/>
            <person name="Satake H."/>
            <person name="Nakayama K."/>
        </authorList>
    </citation>
    <scope>NUCLEOTIDE SEQUENCE</scope>
</reference>
<comment type="caution">
    <text evidence="1">The sequence shown here is derived from an EMBL/GenBank/DDBJ whole genome shotgun (WGS) entry which is preliminary data.</text>
</comment>
<evidence type="ECO:0000313" key="1">
    <source>
        <dbReference type="EMBL" id="GEU57865.1"/>
    </source>
</evidence>